<dbReference type="Proteomes" id="UP000189966">
    <property type="component" value="Unassembled WGS sequence"/>
</dbReference>
<organism evidence="2 3">
    <name type="scientific">Photobacterium piscicola</name>
    <dbReference type="NCBI Taxonomy" id="1378299"/>
    <lineage>
        <taxon>Bacteria</taxon>
        <taxon>Pseudomonadati</taxon>
        <taxon>Pseudomonadota</taxon>
        <taxon>Gammaproteobacteria</taxon>
        <taxon>Vibrionales</taxon>
        <taxon>Vibrionaceae</taxon>
        <taxon>Photobacterium</taxon>
    </lineage>
</organism>
<sequence>MGTESIHTPQTYLLQEVEKNIKTLKTKVNSQKKNTKRIQFLSIGLGAAITLTLGLSFESIESQQQNIALLLSALLTAVNGWSTIFDYKKLWHRQKSTLLDLYQLKNEILFTMSLEQQHQGKWDDLFKRYQIIWEENGTEWRSIVRTIPTHTSSRVSPDPTQEN</sequence>
<keyword evidence="1" id="KW-0812">Transmembrane</keyword>
<evidence type="ECO:0000313" key="2">
    <source>
        <dbReference type="EMBL" id="SKC33445.1"/>
    </source>
</evidence>
<protein>
    <recommendedName>
        <fullName evidence="4">SMODS and SLOG-associating 2TM effector domain-containing protein</fullName>
    </recommendedName>
</protein>
<keyword evidence="1" id="KW-1133">Transmembrane helix</keyword>
<gene>
    <name evidence="2" type="ORF">CZ809_03036</name>
</gene>
<reference evidence="2 3" key="1">
    <citation type="submission" date="2017-02" db="EMBL/GenBank/DDBJ databases">
        <authorList>
            <person name="Peterson S.W."/>
        </authorList>
    </citation>
    <scope>NUCLEOTIDE SEQUENCE [LARGE SCALE GENOMIC DNA]</scope>
    <source>
        <strain evidence="3">type strain: NCCB 100098</strain>
    </source>
</reference>
<dbReference type="EMBL" id="FUZI01000006">
    <property type="protein sequence ID" value="SKC33445.1"/>
    <property type="molecule type" value="Genomic_DNA"/>
</dbReference>
<keyword evidence="1" id="KW-0472">Membrane</keyword>
<feature type="transmembrane region" description="Helical" evidence="1">
    <location>
        <begin position="66"/>
        <end position="85"/>
    </location>
</feature>
<dbReference type="RefSeq" id="WP_080158414.1">
    <property type="nucleotide sequence ID" value="NZ_FUZI01000006.1"/>
</dbReference>
<dbReference type="NCBIfam" id="NF033634">
    <property type="entry name" value="SLATT_1"/>
    <property type="match status" value="1"/>
</dbReference>
<name>A0A1T5I3I0_9GAMM</name>
<feature type="transmembrane region" description="Helical" evidence="1">
    <location>
        <begin position="40"/>
        <end position="60"/>
    </location>
</feature>
<dbReference type="OrthoDB" id="6120678at2"/>
<evidence type="ECO:0000313" key="3">
    <source>
        <dbReference type="Proteomes" id="UP000189966"/>
    </source>
</evidence>
<proteinExistence type="predicted"/>
<accession>A0A1T5I3I0</accession>
<dbReference type="AlphaFoldDB" id="A0A1T5I3I0"/>
<evidence type="ECO:0008006" key="4">
    <source>
        <dbReference type="Google" id="ProtNLM"/>
    </source>
</evidence>
<evidence type="ECO:0000256" key="1">
    <source>
        <dbReference type="SAM" id="Phobius"/>
    </source>
</evidence>